<dbReference type="RefSeq" id="WP_377549370.1">
    <property type="nucleotide sequence ID" value="NZ_JBHSBN010000017.1"/>
</dbReference>
<reference evidence="6" key="1">
    <citation type="journal article" date="2019" name="Int. J. Syst. Evol. Microbiol.">
        <title>The Global Catalogue of Microorganisms (GCM) 10K type strain sequencing project: providing services to taxonomists for standard genome sequencing and annotation.</title>
        <authorList>
            <consortium name="The Broad Institute Genomics Platform"/>
            <consortium name="The Broad Institute Genome Sequencing Center for Infectious Disease"/>
            <person name="Wu L."/>
            <person name="Ma J."/>
        </authorList>
    </citation>
    <scope>NUCLEOTIDE SEQUENCE [LARGE SCALE GENOMIC DNA]</scope>
    <source>
        <strain evidence="6">2902at01</strain>
    </source>
</reference>
<evidence type="ECO:0000256" key="3">
    <source>
        <dbReference type="ARBA" id="ARBA00022827"/>
    </source>
</evidence>
<dbReference type="PANTHER" id="PTHR43004:SF19">
    <property type="entry name" value="BINDING MONOOXYGENASE, PUTATIVE (JCVI)-RELATED"/>
    <property type="match status" value="1"/>
</dbReference>
<organism evidence="5 6">
    <name type="scientific">Micromonospora zhanjiangensis</name>
    <dbReference type="NCBI Taxonomy" id="1522057"/>
    <lineage>
        <taxon>Bacteria</taxon>
        <taxon>Bacillati</taxon>
        <taxon>Actinomycetota</taxon>
        <taxon>Actinomycetes</taxon>
        <taxon>Micromonosporales</taxon>
        <taxon>Micromonosporaceae</taxon>
        <taxon>Micromonospora</taxon>
    </lineage>
</organism>
<evidence type="ECO:0000256" key="1">
    <source>
        <dbReference type="ARBA" id="ARBA00001974"/>
    </source>
</evidence>
<dbReference type="InterPro" id="IPR002938">
    <property type="entry name" value="FAD-bd"/>
</dbReference>
<dbReference type="InterPro" id="IPR036188">
    <property type="entry name" value="FAD/NAD-bd_sf"/>
</dbReference>
<keyword evidence="5" id="KW-0503">Monooxygenase</keyword>
<protein>
    <submittedName>
        <fullName evidence="5">FAD-dependent monooxygenase</fullName>
    </submittedName>
</protein>
<evidence type="ECO:0000313" key="5">
    <source>
        <dbReference type="EMBL" id="MFC4108728.1"/>
    </source>
</evidence>
<dbReference type="SUPFAM" id="SSF51905">
    <property type="entry name" value="FAD/NAD(P)-binding domain"/>
    <property type="match status" value="1"/>
</dbReference>
<feature type="domain" description="FAD-binding" evidence="4">
    <location>
        <begin position="6"/>
        <end position="337"/>
    </location>
</feature>
<dbReference type="InterPro" id="IPR050641">
    <property type="entry name" value="RIFMO-like"/>
</dbReference>
<keyword evidence="3" id="KW-0274">FAD</keyword>
<name>A0ABV8KRI2_9ACTN</name>
<evidence type="ECO:0000259" key="4">
    <source>
        <dbReference type="Pfam" id="PF01494"/>
    </source>
</evidence>
<dbReference type="Gene3D" id="3.30.70.2450">
    <property type="match status" value="1"/>
</dbReference>
<keyword evidence="5" id="KW-0560">Oxidoreductase</keyword>
<dbReference type="EMBL" id="JBHSBN010000017">
    <property type="protein sequence ID" value="MFC4108728.1"/>
    <property type="molecule type" value="Genomic_DNA"/>
</dbReference>
<comment type="cofactor">
    <cofactor evidence="1">
        <name>FAD</name>
        <dbReference type="ChEBI" id="CHEBI:57692"/>
    </cofactor>
</comment>
<sequence length="489" mass="51815">MTDNQSDVVVVGAGPTGLTLAGDLAAAGLAVTVLDRRATESPLTRAFVVHARTLEQFDARGLADDLVATGSPIDRLRLFGGLRIDLGRLPSRFPYLLVTPQYQVERLLRRRAEALGARLVGGATVTGLTQDADGVEVTVRTEAGTGTRRASYAVGADGVHSVVRDALGLPFPGRAVVMSLMLADVRLARPPEAPLLANADGDAFAFLASYGDGWYRIFAWNRDNPQPDSAPVDLDEVRAVTRRSLGDDFGMHDPRWLSRFHSDERQVPTYRVGRVFLAGDAAHVHSPAGGQGMNTGIQDAVNLGWKLAATVHGWAPAGLLDSYQSERHPVGRAVVRGSGAIVRLALTRSRMRMAVRDVAGLAARRGPIADRIAGMLSGVGIAYPAGPGNHAPAGRRAADLPLADGGRLYEALRAGRFVLLGPPELESVAAAWSDRVTVATPAVPDHPTTLVRPDGYLAWAAGRHDSADPEPVRAALRTWCGAPDDVLAA</sequence>
<accession>A0ABV8KRI2</accession>
<dbReference type="Proteomes" id="UP001595868">
    <property type="component" value="Unassembled WGS sequence"/>
</dbReference>
<dbReference type="Gene3D" id="3.50.50.60">
    <property type="entry name" value="FAD/NAD(P)-binding domain"/>
    <property type="match status" value="1"/>
</dbReference>
<keyword evidence="2" id="KW-0285">Flavoprotein</keyword>
<proteinExistence type="predicted"/>
<dbReference type="PANTHER" id="PTHR43004">
    <property type="entry name" value="TRK SYSTEM POTASSIUM UPTAKE PROTEIN"/>
    <property type="match status" value="1"/>
</dbReference>
<dbReference type="Gene3D" id="3.40.30.120">
    <property type="match status" value="1"/>
</dbReference>
<dbReference type="Pfam" id="PF21274">
    <property type="entry name" value="Rng_hyd_C"/>
    <property type="match status" value="1"/>
</dbReference>
<evidence type="ECO:0000256" key="2">
    <source>
        <dbReference type="ARBA" id="ARBA00022630"/>
    </source>
</evidence>
<dbReference type="Pfam" id="PF01494">
    <property type="entry name" value="FAD_binding_3"/>
    <property type="match status" value="1"/>
</dbReference>
<dbReference type="GO" id="GO:0004497">
    <property type="term" value="F:monooxygenase activity"/>
    <property type="evidence" value="ECO:0007669"/>
    <property type="project" value="UniProtKB-KW"/>
</dbReference>
<dbReference type="PRINTS" id="PR00420">
    <property type="entry name" value="RNGMNOXGNASE"/>
</dbReference>
<gene>
    <name evidence="5" type="ORF">ACFOX0_22680</name>
</gene>
<comment type="caution">
    <text evidence="5">The sequence shown here is derived from an EMBL/GenBank/DDBJ whole genome shotgun (WGS) entry which is preliminary data.</text>
</comment>
<keyword evidence="6" id="KW-1185">Reference proteome</keyword>
<evidence type="ECO:0000313" key="6">
    <source>
        <dbReference type="Proteomes" id="UP001595868"/>
    </source>
</evidence>